<dbReference type="Proteomes" id="UP000663879">
    <property type="component" value="Unassembled WGS sequence"/>
</dbReference>
<feature type="region of interest" description="Disordered" evidence="2">
    <location>
        <begin position="312"/>
        <end position="345"/>
    </location>
</feature>
<dbReference type="AlphaFoldDB" id="A0A814JB45"/>
<gene>
    <name evidence="4" type="ORF">OXX778_LOCUS18069</name>
</gene>
<feature type="domain" description="Replication protein A OB" evidence="3">
    <location>
        <begin position="188"/>
        <end position="280"/>
    </location>
</feature>
<feature type="compositionally biased region" description="Basic and acidic residues" evidence="2">
    <location>
        <begin position="336"/>
        <end position="345"/>
    </location>
</feature>
<dbReference type="EMBL" id="CAJNOC010004843">
    <property type="protein sequence ID" value="CAF1035130.1"/>
    <property type="molecule type" value="Genomic_DNA"/>
</dbReference>
<dbReference type="Pfam" id="PF16900">
    <property type="entry name" value="REPA_OB_2"/>
    <property type="match status" value="1"/>
</dbReference>
<dbReference type="InterPro" id="IPR031657">
    <property type="entry name" value="REPA_OB_2"/>
</dbReference>
<feature type="region of interest" description="Disordered" evidence="2">
    <location>
        <begin position="1"/>
        <end position="77"/>
    </location>
</feature>
<feature type="compositionally biased region" description="Polar residues" evidence="2">
    <location>
        <begin position="44"/>
        <end position="54"/>
    </location>
</feature>
<feature type="compositionally biased region" description="Low complexity" evidence="2">
    <location>
        <begin position="55"/>
        <end position="68"/>
    </location>
</feature>
<evidence type="ECO:0000313" key="4">
    <source>
        <dbReference type="EMBL" id="CAF1035130.1"/>
    </source>
</evidence>
<protein>
    <recommendedName>
        <fullName evidence="3">Replication protein A OB domain-containing protein</fullName>
    </recommendedName>
</protein>
<dbReference type="SUPFAM" id="SSF50249">
    <property type="entry name" value="Nucleic acid-binding proteins"/>
    <property type="match status" value="2"/>
</dbReference>
<dbReference type="Gene3D" id="2.40.50.140">
    <property type="entry name" value="Nucleic acid-binding proteins"/>
    <property type="match status" value="2"/>
</dbReference>
<feature type="compositionally biased region" description="Polar residues" evidence="2">
    <location>
        <begin position="13"/>
        <end position="31"/>
    </location>
</feature>
<proteinExistence type="predicted"/>
<accession>A0A814JB45</accession>
<dbReference type="GO" id="GO:0003677">
    <property type="term" value="F:DNA binding"/>
    <property type="evidence" value="ECO:0007669"/>
    <property type="project" value="UniProtKB-KW"/>
</dbReference>
<comment type="caution">
    <text evidence="4">The sequence shown here is derived from an EMBL/GenBank/DDBJ whole genome shotgun (WGS) entry which is preliminary data.</text>
</comment>
<feature type="compositionally biased region" description="Basic and acidic residues" evidence="2">
    <location>
        <begin position="32"/>
        <end position="43"/>
    </location>
</feature>
<evidence type="ECO:0000256" key="1">
    <source>
        <dbReference type="ARBA" id="ARBA00023125"/>
    </source>
</evidence>
<feature type="compositionally biased region" description="Polar residues" evidence="2">
    <location>
        <begin position="317"/>
        <end position="332"/>
    </location>
</feature>
<name>A0A814JB45_9BILA</name>
<keyword evidence="5" id="KW-1185">Reference proteome</keyword>
<reference evidence="4" key="1">
    <citation type="submission" date="2021-02" db="EMBL/GenBank/DDBJ databases">
        <authorList>
            <person name="Nowell W R."/>
        </authorList>
    </citation>
    <scope>NUCLEOTIDE SEQUENCE</scope>
    <source>
        <strain evidence="4">Ploen Becks lab</strain>
    </source>
</reference>
<evidence type="ECO:0000256" key="2">
    <source>
        <dbReference type="SAM" id="MobiDB-lite"/>
    </source>
</evidence>
<evidence type="ECO:0000313" key="5">
    <source>
        <dbReference type="Proteomes" id="UP000663879"/>
    </source>
</evidence>
<sequence length="345" mass="38955">MKTQLNIKPCQKAKNSSTKNDNVTKKNTLNFSEKKNEESEINFKESTINVDNSLNNTKNSPVPSNSNSSKKHSEPKECSKSFFAPAKTISEIDSGLKSCSLTARVCSKLIQRQFKSGLGKYISVNVKDQTGEAKILVFNETISLHENFLKKFNRLIRISNASIRAKILEENDSNEILIPKQTFNFTKLKDLQSIPIGSEIDIFVGVKTALKKSVQTIFKDQLTDLVEMIIADNSADSVNFSLWMKENQDDVIHYYQTSKAAIFPKVKVSGYNGRSISSNSKTEGFDINEIDISHLNYNEFISNFVEMKKEKEKEVENASSDESLKRNLNSSFSEEENVKKAKKND</sequence>
<keyword evidence="1" id="KW-0238">DNA-binding</keyword>
<dbReference type="InterPro" id="IPR012340">
    <property type="entry name" value="NA-bd_OB-fold"/>
</dbReference>
<organism evidence="4 5">
    <name type="scientific">Brachionus calyciflorus</name>
    <dbReference type="NCBI Taxonomy" id="104777"/>
    <lineage>
        <taxon>Eukaryota</taxon>
        <taxon>Metazoa</taxon>
        <taxon>Spiralia</taxon>
        <taxon>Gnathifera</taxon>
        <taxon>Rotifera</taxon>
        <taxon>Eurotatoria</taxon>
        <taxon>Monogononta</taxon>
        <taxon>Pseudotrocha</taxon>
        <taxon>Ploima</taxon>
        <taxon>Brachionidae</taxon>
        <taxon>Brachionus</taxon>
    </lineage>
</organism>
<evidence type="ECO:0000259" key="3">
    <source>
        <dbReference type="Pfam" id="PF16900"/>
    </source>
</evidence>